<reference evidence="2 3" key="1">
    <citation type="submission" date="2018-07" db="EMBL/GenBank/DDBJ databases">
        <title>Genome sequences of six Lactobacillus spp. isolated from bumble bee guts.</title>
        <authorList>
            <person name="Motta E.V.S."/>
            <person name="Moran N.A."/>
        </authorList>
    </citation>
    <scope>NUCLEOTIDE SEQUENCE [LARGE SCALE GENOMIC DNA]</scope>
    <source>
        <strain evidence="2 3">LV-8.1</strain>
    </source>
</reference>
<feature type="domain" description="HTH cro/C1-type" evidence="1">
    <location>
        <begin position="7"/>
        <end position="62"/>
    </location>
</feature>
<dbReference type="InterPro" id="IPR010982">
    <property type="entry name" value="Lambda_DNA-bd_dom_sf"/>
</dbReference>
<evidence type="ECO:0000259" key="1">
    <source>
        <dbReference type="PROSITE" id="PS50943"/>
    </source>
</evidence>
<dbReference type="CDD" id="cd00093">
    <property type="entry name" value="HTH_XRE"/>
    <property type="match status" value="1"/>
</dbReference>
<protein>
    <recommendedName>
        <fullName evidence="1">HTH cro/C1-type domain-containing protein</fullName>
    </recommendedName>
</protein>
<dbReference type="RefSeq" id="WP_118910904.1">
    <property type="nucleotide sequence ID" value="NZ_QOCS01000014.1"/>
</dbReference>
<gene>
    <name evidence="2" type="ORF">DS832_06810</name>
</gene>
<dbReference type="SUPFAM" id="SSF47413">
    <property type="entry name" value="lambda repressor-like DNA-binding domains"/>
    <property type="match status" value="1"/>
</dbReference>
<dbReference type="AlphaFoldDB" id="A0A417Z5R5"/>
<proteinExistence type="predicted"/>
<sequence length="84" mass="9552">MLNLTLIRKLRIQQELTQTEMAKQLGLKTCSTYTRMENGNTKIKADDLEKIAQVLKTDIAALFEPTHQSASKNSKPVVKVQHDR</sequence>
<accession>A0A417Z5R5</accession>
<evidence type="ECO:0000313" key="3">
    <source>
        <dbReference type="Proteomes" id="UP000284822"/>
    </source>
</evidence>
<dbReference type="Pfam" id="PF01381">
    <property type="entry name" value="HTH_3"/>
    <property type="match status" value="1"/>
</dbReference>
<dbReference type="GO" id="GO:0003677">
    <property type="term" value="F:DNA binding"/>
    <property type="evidence" value="ECO:0007669"/>
    <property type="project" value="InterPro"/>
</dbReference>
<name>A0A417Z5R5_9LACO</name>
<dbReference type="InterPro" id="IPR001387">
    <property type="entry name" value="Cro/C1-type_HTH"/>
</dbReference>
<organism evidence="2 3">
    <name type="scientific">Bombilactobacillus bombi</name>
    <dbReference type="NCBI Taxonomy" id="1303590"/>
    <lineage>
        <taxon>Bacteria</taxon>
        <taxon>Bacillati</taxon>
        <taxon>Bacillota</taxon>
        <taxon>Bacilli</taxon>
        <taxon>Lactobacillales</taxon>
        <taxon>Lactobacillaceae</taxon>
        <taxon>Bombilactobacillus</taxon>
    </lineage>
</organism>
<dbReference type="SMART" id="SM00530">
    <property type="entry name" value="HTH_XRE"/>
    <property type="match status" value="1"/>
</dbReference>
<dbReference type="EMBL" id="QOCS01000014">
    <property type="protein sequence ID" value="RHW46057.1"/>
    <property type="molecule type" value="Genomic_DNA"/>
</dbReference>
<dbReference type="Gene3D" id="1.10.260.40">
    <property type="entry name" value="lambda repressor-like DNA-binding domains"/>
    <property type="match status" value="1"/>
</dbReference>
<dbReference type="Proteomes" id="UP000284822">
    <property type="component" value="Unassembled WGS sequence"/>
</dbReference>
<dbReference type="PROSITE" id="PS50943">
    <property type="entry name" value="HTH_CROC1"/>
    <property type="match status" value="1"/>
</dbReference>
<comment type="caution">
    <text evidence="2">The sequence shown here is derived from an EMBL/GenBank/DDBJ whole genome shotgun (WGS) entry which is preliminary data.</text>
</comment>
<evidence type="ECO:0000313" key="2">
    <source>
        <dbReference type="EMBL" id="RHW46057.1"/>
    </source>
</evidence>